<feature type="region of interest" description="Disordered" evidence="3">
    <location>
        <begin position="435"/>
        <end position="464"/>
    </location>
</feature>
<feature type="region of interest" description="Disordered" evidence="3">
    <location>
        <begin position="1077"/>
        <end position="1097"/>
    </location>
</feature>
<dbReference type="InterPro" id="IPR053296">
    <property type="entry name" value="TSET_member_tstB"/>
</dbReference>
<feature type="region of interest" description="Disordered" evidence="3">
    <location>
        <begin position="1"/>
        <end position="55"/>
    </location>
</feature>
<evidence type="ECO:0000256" key="2">
    <source>
        <dbReference type="PROSITE-ProRule" id="PRU00192"/>
    </source>
</evidence>
<dbReference type="CDD" id="cd00174">
    <property type="entry name" value="SH3"/>
    <property type="match status" value="1"/>
</dbReference>
<name>A0A9D4UE43_ADICA</name>
<accession>A0A9D4UE43</accession>
<reference evidence="5" key="1">
    <citation type="submission" date="2021-01" db="EMBL/GenBank/DDBJ databases">
        <title>Adiantum capillus-veneris genome.</title>
        <authorList>
            <person name="Fang Y."/>
            <person name="Liao Q."/>
        </authorList>
    </citation>
    <scope>NUCLEOTIDE SEQUENCE</scope>
    <source>
        <strain evidence="5">H3</strain>
        <tissue evidence="5">Leaf</tissue>
    </source>
</reference>
<dbReference type="InterPro" id="IPR001452">
    <property type="entry name" value="SH3_domain"/>
</dbReference>
<evidence type="ECO:0000313" key="5">
    <source>
        <dbReference type="EMBL" id="KAI5065823.1"/>
    </source>
</evidence>
<feature type="domain" description="SH3" evidence="4">
    <location>
        <begin position="1145"/>
        <end position="1206"/>
    </location>
</feature>
<proteinExistence type="predicted"/>
<keyword evidence="6" id="KW-1185">Reference proteome</keyword>
<evidence type="ECO:0000256" key="3">
    <source>
        <dbReference type="SAM" id="MobiDB-lite"/>
    </source>
</evidence>
<feature type="region of interest" description="Disordered" evidence="3">
    <location>
        <begin position="1027"/>
        <end position="1054"/>
    </location>
</feature>
<dbReference type="Gene3D" id="2.30.30.40">
    <property type="entry name" value="SH3 Domains"/>
    <property type="match status" value="1"/>
</dbReference>
<dbReference type="PROSITE" id="PS50002">
    <property type="entry name" value="SH3"/>
    <property type="match status" value="1"/>
</dbReference>
<feature type="compositionally biased region" description="Low complexity" evidence="3">
    <location>
        <begin position="1037"/>
        <end position="1050"/>
    </location>
</feature>
<comment type="caution">
    <text evidence="5">The sequence shown here is derived from an EMBL/GenBank/DDBJ whole genome shotgun (WGS) entry which is preliminary data.</text>
</comment>
<dbReference type="EMBL" id="JABFUD020000018">
    <property type="protein sequence ID" value="KAI5065823.1"/>
    <property type="molecule type" value="Genomic_DNA"/>
</dbReference>
<protein>
    <recommendedName>
        <fullName evidence="4">SH3 domain-containing protein</fullName>
    </recommendedName>
</protein>
<feature type="compositionally biased region" description="Polar residues" evidence="3">
    <location>
        <begin position="1080"/>
        <end position="1097"/>
    </location>
</feature>
<feature type="compositionally biased region" description="Polar residues" evidence="3">
    <location>
        <begin position="1"/>
        <end position="11"/>
    </location>
</feature>
<dbReference type="InterPro" id="IPR036028">
    <property type="entry name" value="SH3-like_dom_sf"/>
</dbReference>
<sequence length="1206" mass="130277">MASQESGSTTLMDLITSDPASLPANSALPALGKGTPDPSKASRKPGSLQAAGSAAESLSPARLISPVKTSLGPLAKKKKPVSYSQLARSLHELAAAADQKSSSTQLVHQIFPKLAVYNSVDPSLAPSLLMLHQQSEDRQVLRYVYYYLARILSDSGGQGVTPGGGISTPNWDALADLNASGGVTRADVVPRIIEQLSKEAANVDVEAHAKRIAALKALTYAPTSNDEVLNRLYEIVFGILDKVADAGKVKRKKGMFGRQTVDKESAVRSNLQYAALSTLRRLPLDPGNPAFLHRAVQGIACADPIGVRHALAVVSELATRDPYAVAMAVAKISLSGGALQEVLQLHDVLARVYLARLCFILSRARVLDERPDIRSQYQTILYQLLLDPSERVCFEAIMCILGKFDNNERLEERAGGWAMLTTAILKFPDAPTTITSSAQQAQDGSALPPKAPKERPASRPRRPQALIKLVMRRLESAFRSPIRPVLHAAARVVQEMGKSRAAAYSLRGYAVDEDSHPETVVDSGGVPANASDLASSELEQAETEAPRNKVASFPSTSGGKETISSMLSSLKEAVRTTVACECVYVRGAVIKALIWLQSPYESFDELKSIIAGELSDPSWPASLLNEIILILHARFKATPDMAVILLEIATLFATKVPGKIDSDVLQLLWKTCLLGCGPSGKHTALEAVTVVLDLPPPEPASMPTYHFNKRVSAADPKSALALQKLVQAAVWFLGENANYAASEYAWESVTPPGTALMMLDVDKMVAAASSRNPTLAGALTRLERCAFGGSWEVRLVAAQALITIAIRSGEPYRMQVYELLQALAQGGSSKSMLDMASNGEDQGATGTGLSSILSPMIRLLDEMYRAQDELVRDMRNHDNKKQEWSDDELRKLYETHERLLDLVSLFCYVPRAKYLPLGPTSATLINIYRNRHRIDAASGLNDPAVAMGISDLLNSQLQYPPVHIEKNEPLVVGLSDGLWTGSAPAIDLVNEFLVGAGTDAPEVEEENVLPRTSISYDDMWAKQLLEASETEDAEVQSSGSSSPESVASYSTTTSSHFGGMGYPSLFGGSGASRFSPWEKQLSSHPTSRVSNLSMDSSSDQLPEFLATSRMGAQKQSSSFMGRMDSFGNLPDDVLGRADDDEEPQETPQFGKALYDFTAGGDEELNLTAGEELEIEYEVDGWFHVRKKKPGRDGKIAGLVPILYVTS</sequence>
<evidence type="ECO:0000259" key="4">
    <source>
        <dbReference type="PROSITE" id="PS50002"/>
    </source>
</evidence>
<dbReference type="OrthoDB" id="5971719at2759"/>
<dbReference type="Pfam" id="PF00018">
    <property type="entry name" value="SH3_1"/>
    <property type="match status" value="1"/>
</dbReference>
<gene>
    <name evidence="5" type="ORF">GOP47_0018447</name>
</gene>
<feature type="compositionally biased region" description="Low complexity" evidence="3">
    <location>
        <begin position="17"/>
        <end position="31"/>
    </location>
</feature>
<dbReference type="PANTHER" id="PTHR48151">
    <property type="entry name" value="SH3 DOMAIN-CONTAINING PROTEIN"/>
    <property type="match status" value="1"/>
</dbReference>
<evidence type="ECO:0000256" key="1">
    <source>
        <dbReference type="ARBA" id="ARBA00022443"/>
    </source>
</evidence>
<dbReference type="InterPro" id="IPR016024">
    <property type="entry name" value="ARM-type_fold"/>
</dbReference>
<dbReference type="SUPFAM" id="SSF48371">
    <property type="entry name" value="ARM repeat"/>
    <property type="match status" value="1"/>
</dbReference>
<dbReference type="SMART" id="SM00326">
    <property type="entry name" value="SH3"/>
    <property type="match status" value="1"/>
</dbReference>
<keyword evidence="1 2" id="KW-0728">SH3 domain</keyword>
<organism evidence="5 6">
    <name type="scientific">Adiantum capillus-veneris</name>
    <name type="common">Maidenhair fern</name>
    <dbReference type="NCBI Taxonomy" id="13818"/>
    <lineage>
        <taxon>Eukaryota</taxon>
        <taxon>Viridiplantae</taxon>
        <taxon>Streptophyta</taxon>
        <taxon>Embryophyta</taxon>
        <taxon>Tracheophyta</taxon>
        <taxon>Polypodiopsida</taxon>
        <taxon>Polypodiidae</taxon>
        <taxon>Polypodiales</taxon>
        <taxon>Pteridineae</taxon>
        <taxon>Pteridaceae</taxon>
        <taxon>Vittarioideae</taxon>
        <taxon>Adiantum</taxon>
    </lineage>
</organism>
<dbReference type="SUPFAM" id="SSF50044">
    <property type="entry name" value="SH3-domain"/>
    <property type="match status" value="1"/>
</dbReference>
<dbReference type="PANTHER" id="PTHR48151:SF3">
    <property type="entry name" value="SH3 DOMAIN-CONTAINING PROTEIN"/>
    <property type="match status" value="1"/>
</dbReference>
<evidence type="ECO:0000313" key="6">
    <source>
        <dbReference type="Proteomes" id="UP000886520"/>
    </source>
</evidence>
<dbReference type="Proteomes" id="UP000886520">
    <property type="component" value="Chromosome 18"/>
</dbReference>
<dbReference type="AlphaFoldDB" id="A0A9D4UE43"/>
<feature type="region of interest" description="Disordered" evidence="3">
    <location>
        <begin position="534"/>
        <end position="560"/>
    </location>
</feature>